<evidence type="ECO:0000313" key="3">
    <source>
        <dbReference type="EMBL" id="OGF13235.1"/>
    </source>
</evidence>
<dbReference type="InterPro" id="IPR002201">
    <property type="entry name" value="Glyco_trans_9"/>
</dbReference>
<evidence type="ECO:0000313" key="4">
    <source>
        <dbReference type="Proteomes" id="UP000177230"/>
    </source>
</evidence>
<dbReference type="CDD" id="cd03789">
    <property type="entry name" value="GT9_LPS_heptosyltransferase"/>
    <property type="match status" value="1"/>
</dbReference>
<evidence type="ECO:0000256" key="1">
    <source>
        <dbReference type="ARBA" id="ARBA00022676"/>
    </source>
</evidence>
<dbReference type="Proteomes" id="UP000177230">
    <property type="component" value="Unassembled WGS sequence"/>
</dbReference>
<evidence type="ECO:0000256" key="2">
    <source>
        <dbReference type="ARBA" id="ARBA00022679"/>
    </source>
</evidence>
<proteinExistence type="predicted"/>
<reference evidence="3 4" key="1">
    <citation type="journal article" date="2016" name="Nat. Commun.">
        <title>Thousands of microbial genomes shed light on interconnected biogeochemical processes in an aquifer system.</title>
        <authorList>
            <person name="Anantharaman K."/>
            <person name="Brown C.T."/>
            <person name="Hug L.A."/>
            <person name="Sharon I."/>
            <person name="Castelle C.J."/>
            <person name="Probst A.J."/>
            <person name="Thomas B.C."/>
            <person name="Singh A."/>
            <person name="Wilkins M.J."/>
            <person name="Karaoz U."/>
            <person name="Brodie E.L."/>
            <person name="Williams K.H."/>
            <person name="Hubbard S.S."/>
            <person name="Banfield J.F."/>
        </authorList>
    </citation>
    <scope>NUCLEOTIDE SEQUENCE [LARGE SCALE GENOMIC DNA]</scope>
</reference>
<dbReference type="GO" id="GO:0008713">
    <property type="term" value="F:ADP-heptose-lipopolysaccharide heptosyltransferase activity"/>
    <property type="evidence" value="ECO:0007669"/>
    <property type="project" value="TreeGrafter"/>
</dbReference>
<evidence type="ECO:0008006" key="5">
    <source>
        <dbReference type="Google" id="ProtNLM"/>
    </source>
</evidence>
<accession>A0A1F5RFG6</accession>
<protein>
    <recommendedName>
        <fullName evidence="5">Lipopolysaccharide heptosyltransferase II</fullName>
    </recommendedName>
</protein>
<sequence length="357" mass="39818">MKLKYFFNKLSDRTYKNILLVRTDRIGDVVLSLPAAALLKDLYPGCRITFLAREYTAPLIALSRSVDEVINDDPALSARGLAKILKAHAFDAAILLHPTGRLAWALRLAGIPVRIGTAYRWYSLLFNRRVKQHRKFSLKHELEHNLDLVRTGLGLPSGEGKEYLPEISIPPELKERAARKLSGTIDINRPFMAIHPGSGGSARDWPLQKFAELIDKIKISNLKSQNSNIVVTLGPGEEHLKEKLQTHLKTQPAWVSGLSLPQLAAFLSQAESMVSNSTGPLHIATAVKTRVIGLYCPMIPCHPKRWGPYGPGHSTLIPPVGLCRKCTGRKCPQYDCMEKITVDEVYSKINPVIDRKR</sequence>
<comment type="caution">
    <text evidence="3">The sequence shown here is derived from an EMBL/GenBank/DDBJ whole genome shotgun (WGS) entry which is preliminary data.</text>
</comment>
<dbReference type="PANTHER" id="PTHR30160:SF15">
    <property type="entry name" value="GLYCOSYLTRANSFERASE HI_0523-RELATED"/>
    <property type="match status" value="1"/>
</dbReference>
<dbReference type="EMBL" id="MFFM01000023">
    <property type="protein sequence ID" value="OGF13235.1"/>
    <property type="molecule type" value="Genomic_DNA"/>
</dbReference>
<keyword evidence="1" id="KW-0328">Glycosyltransferase</keyword>
<dbReference type="AlphaFoldDB" id="A0A1F5RFG6"/>
<dbReference type="GO" id="GO:0005829">
    <property type="term" value="C:cytosol"/>
    <property type="evidence" value="ECO:0007669"/>
    <property type="project" value="TreeGrafter"/>
</dbReference>
<gene>
    <name evidence="3" type="ORF">A2024_09560</name>
</gene>
<dbReference type="SUPFAM" id="SSF53756">
    <property type="entry name" value="UDP-Glycosyltransferase/glycogen phosphorylase"/>
    <property type="match status" value="1"/>
</dbReference>
<name>A0A1F5RFG6_9BACT</name>
<dbReference type="Pfam" id="PF01075">
    <property type="entry name" value="Glyco_transf_9"/>
    <property type="match status" value="1"/>
</dbReference>
<organism evidence="3 4">
    <name type="scientific">Candidatus Edwardsbacteria bacterium GWF2_54_11</name>
    <dbReference type="NCBI Taxonomy" id="1817851"/>
    <lineage>
        <taxon>Bacteria</taxon>
        <taxon>Candidatus Edwardsiibacteriota</taxon>
    </lineage>
</organism>
<dbReference type="Gene3D" id="3.40.50.2000">
    <property type="entry name" value="Glycogen Phosphorylase B"/>
    <property type="match status" value="2"/>
</dbReference>
<dbReference type="GO" id="GO:0009244">
    <property type="term" value="P:lipopolysaccharide core region biosynthetic process"/>
    <property type="evidence" value="ECO:0007669"/>
    <property type="project" value="TreeGrafter"/>
</dbReference>
<dbReference type="InterPro" id="IPR051199">
    <property type="entry name" value="LPS_LOS_Heptosyltrfase"/>
</dbReference>
<keyword evidence="2" id="KW-0808">Transferase</keyword>
<dbReference type="PANTHER" id="PTHR30160">
    <property type="entry name" value="TETRAACYLDISACCHARIDE 4'-KINASE-RELATED"/>
    <property type="match status" value="1"/>
</dbReference>